<dbReference type="GO" id="GO:0015074">
    <property type="term" value="P:DNA integration"/>
    <property type="evidence" value="ECO:0007669"/>
    <property type="project" value="InterPro"/>
</dbReference>
<keyword evidence="1" id="KW-0378">Hydrolase</keyword>
<evidence type="ECO:0000313" key="3">
    <source>
        <dbReference type="EMBL" id="RDX83507.1"/>
    </source>
</evidence>
<dbReference type="AlphaFoldDB" id="A0A371FYV9"/>
<evidence type="ECO:0000259" key="2">
    <source>
        <dbReference type="PROSITE" id="PS50994"/>
    </source>
</evidence>
<dbReference type="EMBL" id="QJKJ01007335">
    <property type="protein sequence ID" value="RDX83507.1"/>
    <property type="molecule type" value="Genomic_DNA"/>
</dbReference>
<protein>
    <recommendedName>
        <fullName evidence="2">Integrase catalytic domain-containing protein</fullName>
    </recommendedName>
</protein>
<dbReference type="InterPro" id="IPR054722">
    <property type="entry name" value="PolX-like_BBD"/>
</dbReference>
<sequence length="225" mass="25629">MAINKNISNTMRINSTRKEEVEEAITLQLTDQSQQTSQMLSVTDVTDNGEKTNFAEKEEEVSLLIVCHVKEETQQNMWYLDTSYNNHMCGNTMMFSDLDETFCNTVKFGDNSTASVLGERNVLVEKEVNSPIKVLRSDRGGEYNSHEFVKFCEIHGIKRQLTAAYTPQQNGVCERKNRTIMNVVRSLLTRSGVPKTFWPEAVIWSIHILNRSPTLAVQNMTPEEA</sequence>
<organism evidence="3 4">
    <name type="scientific">Mucuna pruriens</name>
    <name type="common">Velvet bean</name>
    <name type="synonym">Dolichos pruriens</name>
    <dbReference type="NCBI Taxonomy" id="157652"/>
    <lineage>
        <taxon>Eukaryota</taxon>
        <taxon>Viridiplantae</taxon>
        <taxon>Streptophyta</taxon>
        <taxon>Embryophyta</taxon>
        <taxon>Tracheophyta</taxon>
        <taxon>Spermatophyta</taxon>
        <taxon>Magnoliopsida</taxon>
        <taxon>eudicotyledons</taxon>
        <taxon>Gunneridae</taxon>
        <taxon>Pentapetalae</taxon>
        <taxon>rosids</taxon>
        <taxon>fabids</taxon>
        <taxon>Fabales</taxon>
        <taxon>Fabaceae</taxon>
        <taxon>Papilionoideae</taxon>
        <taxon>50 kb inversion clade</taxon>
        <taxon>NPAAA clade</taxon>
        <taxon>indigoferoid/millettioid clade</taxon>
        <taxon>Phaseoleae</taxon>
        <taxon>Mucuna</taxon>
    </lineage>
</organism>
<keyword evidence="4" id="KW-1185">Reference proteome</keyword>
<comment type="caution">
    <text evidence="3">The sequence shown here is derived from an EMBL/GenBank/DDBJ whole genome shotgun (WGS) entry which is preliminary data.</text>
</comment>
<dbReference type="InterPro" id="IPR039537">
    <property type="entry name" value="Retrotran_Ty1/copia-like"/>
</dbReference>
<feature type="non-terminal residue" evidence="3">
    <location>
        <position position="1"/>
    </location>
</feature>
<dbReference type="PANTHER" id="PTHR42648">
    <property type="entry name" value="TRANSPOSASE, PUTATIVE-RELATED"/>
    <property type="match status" value="1"/>
</dbReference>
<evidence type="ECO:0000313" key="4">
    <source>
        <dbReference type="Proteomes" id="UP000257109"/>
    </source>
</evidence>
<dbReference type="InterPro" id="IPR001584">
    <property type="entry name" value="Integrase_cat-core"/>
</dbReference>
<dbReference type="InterPro" id="IPR012337">
    <property type="entry name" value="RNaseH-like_sf"/>
</dbReference>
<dbReference type="GO" id="GO:0006508">
    <property type="term" value="P:proteolysis"/>
    <property type="evidence" value="ECO:0007669"/>
    <property type="project" value="UniProtKB-KW"/>
</dbReference>
<dbReference type="Pfam" id="PF22936">
    <property type="entry name" value="Pol_BBD"/>
    <property type="match status" value="1"/>
</dbReference>
<accession>A0A371FYV9</accession>
<dbReference type="Gene3D" id="3.30.420.10">
    <property type="entry name" value="Ribonuclease H-like superfamily/Ribonuclease H"/>
    <property type="match status" value="1"/>
</dbReference>
<dbReference type="PROSITE" id="PS50994">
    <property type="entry name" value="INTEGRASE"/>
    <property type="match status" value="1"/>
</dbReference>
<dbReference type="Proteomes" id="UP000257109">
    <property type="component" value="Unassembled WGS sequence"/>
</dbReference>
<dbReference type="OrthoDB" id="1739705at2759"/>
<name>A0A371FYV9_MUCPR</name>
<dbReference type="PANTHER" id="PTHR42648:SF18">
    <property type="entry name" value="RETROTRANSPOSON, UNCLASSIFIED-LIKE PROTEIN"/>
    <property type="match status" value="1"/>
</dbReference>
<dbReference type="GO" id="GO:0008233">
    <property type="term" value="F:peptidase activity"/>
    <property type="evidence" value="ECO:0007669"/>
    <property type="project" value="UniProtKB-KW"/>
</dbReference>
<evidence type="ECO:0000256" key="1">
    <source>
        <dbReference type="ARBA" id="ARBA00022670"/>
    </source>
</evidence>
<dbReference type="GO" id="GO:0003676">
    <property type="term" value="F:nucleic acid binding"/>
    <property type="evidence" value="ECO:0007669"/>
    <property type="project" value="InterPro"/>
</dbReference>
<gene>
    <name evidence="3" type="ORF">CR513_35567</name>
</gene>
<feature type="domain" description="Integrase catalytic" evidence="2">
    <location>
        <begin position="70"/>
        <end position="225"/>
    </location>
</feature>
<keyword evidence="1" id="KW-0645">Protease</keyword>
<dbReference type="SUPFAM" id="SSF53098">
    <property type="entry name" value="Ribonuclease H-like"/>
    <property type="match status" value="1"/>
</dbReference>
<dbReference type="InterPro" id="IPR036397">
    <property type="entry name" value="RNaseH_sf"/>
</dbReference>
<reference evidence="3" key="1">
    <citation type="submission" date="2018-05" db="EMBL/GenBank/DDBJ databases">
        <title>Draft genome of Mucuna pruriens seed.</title>
        <authorList>
            <person name="Nnadi N.E."/>
            <person name="Vos R."/>
            <person name="Hasami M.H."/>
            <person name="Devisetty U.K."/>
            <person name="Aguiy J.C."/>
        </authorList>
    </citation>
    <scope>NUCLEOTIDE SEQUENCE [LARGE SCALE GENOMIC DNA]</scope>
    <source>
        <strain evidence="3">JCA_2017</strain>
    </source>
</reference>
<proteinExistence type="predicted"/>